<evidence type="ECO:0000313" key="12">
    <source>
        <dbReference type="EMBL" id="KKQ90302.1"/>
    </source>
</evidence>
<evidence type="ECO:0000256" key="1">
    <source>
        <dbReference type="ARBA" id="ARBA00004651"/>
    </source>
</evidence>
<organism evidence="12 13">
    <name type="scientific">Berkelbacteria bacterium GW2011_GWA2_38_9</name>
    <dbReference type="NCBI Taxonomy" id="1618334"/>
    <lineage>
        <taxon>Bacteria</taxon>
        <taxon>Candidatus Berkelbacteria</taxon>
    </lineage>
</organism>
<dbReference type="InterPro" id="IPR000731">
    <property type="entry name" value="SSD"/>
</dbReference>
<dbReference type="InterPro" id="IPR055344">
    <property type="entry name" value="SecD_SecF_C_bact"/>
</dbReference>
<dbReference type="NCBIfam" id="TIGR00916">
    <property type="entry name" value="2A0604s01"/>
    <property type="match status" value="1"/>
</dbReference>
<dbReference type="InterPro" id="IPR022646">
    <property type="entry name" value="SecD/SecF_CS"/>
</dbReference>
<dbReference type="PANTHER" id="PTHR30081">
    <property type="entry name" value="PROTEIN-EXPORT MEMBRANE PROTEIN SEC"/>
    <property type="match status" value="1"/>
</dbReference>
<dbReference type="Pfam" id="PF07549">
    <property type="entry name" value="Sec_GG"/>
    <property type="match status" value="1"/>
</dbReference>
<feature type="transmembrane region" description="Helical" evidence="10">
    <location>
        <begin position="274"/>
        <end position="300"/>
    </location>
</feature>
<comment type="caution">
    <text evidence="12">The sequence shown here is derived from an EMBL/GenBank/DDBJ whole genome shotgun (WGS) entry which is preliminary data.</text>
</comment>
<evidence type="ECO:0000256" key="9">
    <source>
        <dbReference type="ARBA" id="ARBA00023136"/>
    </source>
</evidence>
<evidence type="ECO:0000256" key="4">
    <source>
        <dbReference type="ARBA" id="ARBA00022519"/>
    </source>
</evidence>
<keyword evidence="2 10" id="KW-0813">Transport</keyword>
<keyword evidence="5 10" id="KW-0812">Transmembrane</keyword>
<dbReference type="SUPFAM" id="SSF82866">
    <property type="entry name" value="Multidrug efflux transporter AcrB transmembrane domain"/>
    <property type="match status" value="1"/>
</dbReference>
<dbReference type="GO" id="GO:0065002">
    <property type="term" value="P:intracellular protein transmembrane transport"/>
    <property type="evidence" value="ECO:0007669"/>
    <property type="project" value="UniProtKB-UniRule"/>
</dbReference>
<evidence type="ECO:0000256" key="5">
    <source>
        <dbReference type="ARBA" id="ARBA00022692"/>
    </source>
</evidence>
<dbReference type="Pfam" id="PF02355">
    <property type="entry name" value="SecD_SecF_C"/>
    <property type="match status" value="1"/>
</dbReference>
<name>A0A0G0LGU5_9BACT</name>
<comment type="subunit">
    <text evidence="10">Forms a complex with SecD. Part of the essential Sec protein translocation apparatus which comprises SecA, SecYEG and auxiliary proteins SecDF. Other proteins may also be involved.</text>
</comment>
<feature type="transmembrane region" description="Helical" evidence="10">
    <location>
        <begin position="133"/>
        <end position="155"/>
    </location>
</feature>
<reference evidence="12 13" key="1">
    <citation type="journal article" date="2015" name="Nature">
        <title>rRNA introns, odd ribosomes, and small enigmatic genomes across a large radiation of phyla.</title>
        <authorList>
            <person name="Brown C.T."/>
            <person name="Hug L.A."/>
            <person name="Thomas B.C."/>
            <person name="Sharon I."/>
            <person name="Castelle C.J."/>
            <person name="Singh A."/>
            <person name="Wilkins M.J."/>
            <person name="Williams K.H."/>
            <person name="Banfield J.F."/>
        </authorList>
    </citation>
    <scope>NUCLEOTIDE SEQUENCE [LARGE SCALE GENOMIC DNA]</scope>
</reference>
<dbReference type="HAMAP" id="MF_01464_B">
    <property type="entry name" value="SecF_B"/>
    <property type="match status" value="1"/>
</dbReference>
<sequence length="306" mass="33886">MYKIIQRRKVWYVISTILIIPGLISLFVWGLRVGIDFAGGSLVEIKVASSKKQIGTDEIRNIVSKVEVENLAVQSSGKNQFMLRYKKPNSAKIKDNELADEIVKTVQAKVGETTKVRFENVGPTVSQELTKKAIIAVVIASLLLIFYIAWAFRGVTNSQASSWKMGTFAIIALIHDLLFVIGAFSILGHFFPIFEVDALFITALLTILGYSVNDTIVVFDRIRENIRRMPGKPLEEITNAAINQTLARSLNTSVTLFFVLLALFLLGGQSINSFIIALLIGTVTGTYSSIFVASPLLVTFQPRKVR</sequence>
<dbReference type="InterPro" id="IPR022813">
    <property type="entry name" value="SecD/SecF_arch_bac"/>
</dbReference>
<accession>A0A0G0LGU5</accession>
<dbReference type="GO" id="GO:0015450">
    <property type="term" value="F:protein-transporting ATPase activity"/>
    <property type="evidence" value="ECO:0007669"/>
    <property type="project" value="InterPro"/>
</dbReference>
<evidence type="ECO:0000256" key="2">
    <source>
        <dbReference type="ARBA" id="ARBA00022448"/>
    </source>
</evidence>
<keyword evidence="4" id="KW-0997">Cell inner membrane</keyword>
<comment type="subcellular location">
    <subcellularLocation>
        <location evidence="1 10">Cell membrane</location>
        <topology evidence="1 10">Multi-pass membrane protein</topology>
    </subcellularLocation>
</comment>
<evidence type="ECO:0000256" key="7">
    <source>
        <dbReference type="ARBA" id="ARBA00022989"/>
    </source>
</evidence>
<keyword evidence="9 10" id="KW-0472">Membrane</keyword>
<evidence type="ECO:0000259" key="11">
    <source>
        <dbReference type="PROSITE" id="PS50156"/>
    </source>
</evidence>
<gene>
    <name evidence="10" type="primary">secF</name>
    <name evidence="12" type="ORF">UT11_C0009G0005</name>
</gene>
<dbReference type="PATRIC" id="fig|1618334.3.peg.184"/>
<protein>
    <recommendedName>
        <fullName evidence="10">Protein-export membrane protein SecF</fullName>
    </recommendedName>
</protein>
<feature type="transmembrane region" description="Helical" evidence="10">
    <location>
        <begin position="250"/>
        <end position="268"/>
    </location>
</feature>
<evidence type="ECO:0000256" key="8">
    <source>
        <dbReference type="ARBA" id="ARBA00023010"/>
    </source>
</evidence>
<evidence type="ECO:0000256" key="3">
    <source>
        <dbReference type="ARBA" id="ARBA00022475"/>
    </source>
</evidence>
<keyword evidence="8 10" id="KW-0811">Translocation</keyword>
<feature type="transmembrane region" description="Helical" evidence="10">
    <location>
        <begin position="12"/>
        <end position="31"/>
    </location>
</feature>
<evidence type="ECO:0000256" key="10">
    <source>
        <dbReference type="HAMAP-Rule" id="MF_01464"/>
    </source>
</evidence>
<dbReference type="PANTHER" id="PTHR30081:SF8">
    <property type="entry name" value="PROTEIN TRANSLOCASE SUBUNIT SECF"/>
    <property type="match status" value="1"/>
</dbReference>
<feature type="transmembrane region" description="Helical" evidence="10">
    <location>
        <begin position="167"/>
        <end position="192"/>
    </location>
</feature>
<dbReference type="EMBL" id="LBVO01000009">
    <property type="protein sequence ID" value="KKQ90302.1"/>
    <property type="molecule type" value="Genomic_DNA"/>
</dbReference>
<dbReference type="GO" id="GO:0043952">
    <property type="term" value="P:protein transport by the Sec complex"/>
    <property type="evidence" value="ECO:0007669"/>
    <property type="project" value="UniProtKB-UniRule"/>
</dbReference>
<dbReference type="InterPro" id="IPR022645">
    <property type="entry name" value="SecD/SecF_bac"/>
</dbReference>
<keyword evidence="7 10" id="KW-1133">Transmembrane helix</keyword>
<evidence type="ECO:0000313" key="13">
    <source>
        <dbReference type="Proteomes" id="UP000033934"/>
    </source>
</evidence>
<dbReference type="PROSITE" id="PS50156">
    <property type="entry name" value="SSD"/>
    <property type="match status" value="1"/>
</dbReference>
<dbReference type="Gene3D" id="1.20.1640.10">
    <property type="entry name" value="Multidrug efflux transporter AcrB transmembrane domain"/>
    <property type="match status" value="1"/>
</dbReference>
<dbReference type="NCBIfam" id="TIGR00966">
    <property type="entry name" value="transloc_SecF"/>
    <property type="match status" value="1"/>
</dbReference>
<comment type="function">
    <text evidence="10">Part of the Sec protein translocase complex. Interacts with the SecYEG preprotein conducting channel. SecDF uses the proton motive force (PMF) to complete protein translocation after the ATP-dependent function of SecA.</text>
</comment>
<dbReference type="GO" id="GO:0005886">
    <property type="term" value="C:plasma membrane"/>
    <property type="evidence" value="ECO:0007669"/>
    <property type="project" value="UniProtKB-SubCell"/>
</dbReference>
<dbReference type="InterPro" id="IPR005665">
    <property type="entry name" value="SecF_bac"/>
</dbReference>
<keyword evidence="3 10" id="KW-1003">Cell membrane</keyword>
<proteinExistence type="inferred from homology"/>
<comment type="similarity">
    <text evidence="10">Belongs to the SecD/SecF family. SecF subfamily.</text>
</comment>
<evidence type="ECO:0000256" key="6">
    <source>
        <dbReference type="ARBA" id="ARBA00022927"/>
    </source>
</evidence>
<feature type="domain" description="SSD" evidence="11">
    <location>
        <begin position="133"/>
        <end position="299"/>
    </location>
</feature>
<dbReference type="InterPro" id="IPR048634">
    <property type="entry name" value="SecD_SecF_C"/>
</dbReference>
<dbReference type="PRINTS" id="PR01755">
    <property type="entry name" value="SECFTRNLCASE"/>
</dbReference>
<dbReference type="AlphaFoldDB" id="A0A0G0LGU5"/>
<keyword evidence="6 10" id="KW-0653">Protein transport</keyword>
<dbReference type="Proteomes" id="UP000033934">
    <property type="component" value="Unassembled WGS sequence"/>
</dbReference>
<dbReference type="GO" id="GO:0006605">
    <property type="term" value="P:protein targeting"/>
    <property type="evidence" value="ECO:0007669"/>
    <property type="project" value="UniProtKB-UniRule"/>
</dbReference>
<feature type="transmembrane region" description="Helical" evidence="10">
    <location>
        <begin position="198"/>
        <end position="219"/>
    </location>
</feature>